<accession>K2HGW4</accession>
<dbReference type="Pfam" id="PF13302">
    <property type="entry name" value="Acetyltransf_3"/>
    <property type="match status" value="1"/>
</dbReference>
<proteinExistence type="predicted"/>
<dbReference type="eggNOG" id="COG1670">
    <property type="taxonomic scope" value="Bacteria"/>
</dbReference>
<dbReference type="InterPro" id="IPR016181">
    <property type="entry name" value="Acyl_CoA_acyltransferase"/>
</dbReference>
<organism evidence="2 3">
    <name type="scientific">Oceaniovalibus guishaninsula JLT2003</name>
    <dbReference type="NCBI Taxonomy" id="1231392"/>
    <lineage>
        <taxon>Bacteria</taxon>
        <taxon>Pseudomonadati</taxon>
        <taxon>Pseudomonadota</taxon>
        <taxon>Alphaproteobacteria</taxon>
        <taxon>Rhodobacterales</taxon>
        <taxon>Roseobacteraceae</taxon>
        <taxon>Oceaniovalibus</taxon>
    </lineage>
</organism>
<dbReference type="InterPro" id="IPR051531">
    <property type="entry name" value="N-acetyltransferase"/>
</dbReference>
<dbReference type="InterPro" id="IPR000182">
    <property type="entry name" value="GNAT_dom"/>
</dbReference>
<dbReference type="RefSeq" id="WP_007425452.1">
    <property type="nucleotide sequence ID" value="NZ_AMGO01000006.1"/>
</dbReference>
<protein>
    <submittedName>
        <fullName evidence="2">N-acetyltransferase GCN5</fullName>
    </submittedName>
</protein>
<dbReference type="STRING" id="1231392.OCGS_0299"/>
<evidence type="ECO:0000313" key="3">
    <source>
        <dbReference type="Proteomes" id="UP000006765"/>
    </source>
</evidence>
<reference evidence="2 3" key="1">
    <citation type="journal article" date="2012" name="J. Bacteriol.">
        <title>Draft Genome Sequence of Oceaniovalibus guishaninsula JLT2003T.</title>
        <authorList>
            <person name="Tang K."/>
            <person name="Liu K."/>
            <person name="Jiao N."/>
        </authorList>
    </citation>
    <scope>NUCLEOTIDE SEQUENCE [LARGE SCALE GENOMIC DNA]</scope>
    <source>
        <strain evidence="2 3">JLT2003</strain>
    </source>
</reference>
<dbReference type="PANTHER" id="PTHR43792">
    <property type="entry name" value="GNAT FAMILY, PUTATIVE (AFU_ORTHOLOGUE AFUA_3G00765)-RELATED-RELATED"/>
    <property type="match status" value="1"/>
</dbReference>
<dbReference type="GO" id="GO:0016747">
    <property type="term" value="F:acyltransferase activity, transferring groups other than amino-acyl groups"/>
    <property type="evidence" value="ECO:0007669"/>
    <property type="project" value="InterPro"/>
</dbReference>
<dbReference type="AlphaFoldDB" id="K2HGW4"/>
<dbReference type="Gene3D" id="3.40.630.30">
    <property type="match status" value="1"/>
</dbReference>
<evidence type="ECO:0000259" key="1">
    <source>
        <dbReference type="PROSITE" id="PS51186"/>
    </source>
</evidence>
<comment type="caution">
    <text evidence="2">The sequence shown here is derived from an EMBL/GenBank/DDBJ whole genome shotgun (WGS) entry which is preliminary data.</text>
</comment>
<sequence length="202" mass="22531">MTSPSSFPKYPSDAAADCPVTRLETDRLILRAISPADRDGYVAFFTSDRSRFAGGPLERTDAWRWFAAEIGHWRIHGWGMFAVAEKTAPDVTLGIVGPWFPDGWPEREVGWLLWPQGEGRGIAAEAARACLDHVFRDLHWPTAVSYIAPDNHRSIALAERLGAVRDPSARPHTPGDLVYRHAPPRNVRFGPRTVQVVQKDTP</sequence>
<dbReference type="Proteomes" id="UP000006765">
    <property type="component" value="Unassembled WGS sequence"/>
</dbReference>
<dbReference type="SUPFAM" id="SSF55729">
    <property type="entry name" value="Acyl-CoA N-acyltransferases (Nat)"/>
    <property type="match status" value="1"/>
</dbReference>
<dbReference type="PANTHER" id="PTHR43792:SF1">
    <property type="entry name" value="N-ACETYLTRANSFERASE DOMAIN-CONTAINING PROTEIN"/>
    <property type="match status" value="1"/>
</dbReference>
<evidence type="ECO:0000313" key="2">
    <source>
        <dbReference type="EMBL" id="EKE45682.1"/>
    </source>
</evidence>
<feature type="domain" description="N-acetyltransferase" evidence="1">
    <location>
        <begin position="28"/>
        <end position="184"/>
    </location>
</feature>
<dbReference type="PATRIC" id="fig|1231392.3.peg.300"/>
<gene>
    <name evidence="2" type="ORF">OCGS_0299</name>
</gene>
<keyword evidence="3" id="KW-1185">Reference proteome</keyword>
<dbReference type="OrthoDB" id="6293260at2"/>
<name>K2HGW4_9RHOB</name>
<keyword evidence="2" id="KW-0808">Transferase</keyword>
<dbReference type="EMBL" id="AMGO01000006">
    <property type="protein sequence ID" value="EKE45682.1"/>
    <property type="molecule type" value="Genomic_DNA"/>
</dbReference>
<dbReference type="PROSITE" id="PS51186">
    <property type="entry name" value="GNAT"/>
    <property type="match status" value="1"/>
</dbReference>